<evidence type="ECO:0000259" key="8">
    <source>
        <dbReference type="PROSITE" id="PS51704"/>
    </source>
</evidence>
<dbReference type="EMBL" id="AUSU01002276">
    <property type="protein sequence ID" value="EPS69135.1"/>
    <property type="molecule type" value="Genomic_DNA"/>
</dbReference>
<dbReference type="OrthoDB" id="1058301at2759"/>
<feature type="non-terminal residue" evidence="9">
    <location>
        <position position="1"/>
    </location>
</feature>
<sequence length="689" mass="74823">GNAPVVVARGGFSGLFPDSSNLAYQDVVQVSLPSVVVWCDVQLTKDGAGICLPDISLQQETDINSVYGTNNASYLINGVTKQGWLSLDFTLAQLNNVTLVQQNLSRAPYFDDALPILTVQEVVNIANAPGLWLNVQHDAFFSEHKLSMRSFIISVSRDVIINYISSPEIGFLHSVASRLTNSTKLVFRFLGPDDVEPTTNETYSSLLSNLTLIGTFASGILVPKTYIWPVNSSRYLLNYTSLVSDAHKAGLEVYASDFANDGDLPFNFYYDPVSEYLSYFDNGVFSVDGVISDFPITPSAAIGCFSHLGRNAAIEVNILVISNEGASGIYPGCTDKAYEQAAADGADVLDCPVQISSDGIPFCLGSINLRDRTNAAQSAFLSQATDNPDLNIQSGIFTYNLTWSQIQTLSPAMYSPYAVGSSLYRNPIAANEGKFLQLSEFLAFASNNATSVSEILIGVENDAYLAQNQGLDLSGAVLDVLSQFQPKKKILIRSSDSAVLWRFKNNSSSSGYELVYLVEENIGGILNSTVSEIAKFASSVVISKESVFPLDRQFTTGQTTVVGFLQGYNLSVYVQDFQNEFFSQPWDFYSDATVEINSYVSGVGINGVVTDYPGTANRYRRRRCLGYKNTPNYMLPVQPGSLITLLVKNQLPPAPAPSPVLTEGDVIEAPLPPVVPRVENVKNETSAPA</sequence>
<dbReference type="GO" id="GO:0006071">
    <property type="term" value="P:glycerol metabolic process"/>
    <property type="evidence" value="ECO:0007669"/>
    <property type="project" value="UniProtKB-KW"/>
</dbReference>
<reference evidence="9 10" key="1">
    <citation type="journal article" date="2013" name="BMC Genomics">
        <title>The miniature genome of a carnivorous plant Genlisea aurea contains a low number of genes and short non-coding sequences.</title>
        <authorList>
            <person name="Leushkin E.V."/>
            <person name="Sutormin R.A."/>
            <person name="Nabieva E.R."/>
            <person name="Penin A.A."/>
            <person name="Kondrashov A.S."/>
            <person name="Logacheva M.D."/>
        </authorList>
    </citation>
    <scope>NUCLEOTIDE SEQUENCE [LARGE SCALE GENOMIC DNA]</scope>
</reference>
<dbReference type="GO" id="GO:0008889">
    <property type="term" value="F:glycerophosphodiester phosphodiesterase activity"/>
    <property type="evidence" value="ECO:0007669"/>
    <property type="project" value="UniProtKB-EC"/>
</dbReference>
<keyword evidence="10" id="KW-1185">Reference proteome</keyword>
<dbReference type="AlphaFoldDB" id="S8CQT8"/>
<feature type="domain" description="GP-PDE" evidence="8">
    <location>
        <begin position="4"/>
        <end position="302"/>
    </location>
</feature>
<evidence type="ECO:0000313" key="10">
    <source>
        <dbReference type="Proteomes" id="UP000015453"/>
    </source>
</evidence>
<evidence type="ECO:0000256" key="3">
    <source>
        <dbReference type="ARBA" id="ARBA00022729"/>
    </source>
</evidence>
<dbReference type="InterPro" id="IPR030395">
    <property type="entry name" value="GP_PDE_dom"/>
</dbReference>
<feature type="non-terminal residue" evidence="9">
    <location>
        <position position="689"/>
    </location>
</feature>
<evidence type="ECO:0000313" key="9">
    <source>
        <dbReference type="EMBL" id="EPS69135.1"/>
    </source>
</evidence>
<dbReference type="Gene3D" id="3.20.20.190">
    <property type="entry name" value="Phosphatidylinositol (PI) phosphodiesterase"/>
    <property type="match status" value="2"/>
</dbReference>
<name>S8CQT8_9LAMI</name>
<dbReference type="InterPro" id="IPR017946">
    <property type="entry name" value="PLC-like_Pdiesterase_TIM-brl"/>
</dbReference>
<evidence type="ECO:0000256" key="1">
    <source>
        <dbReference type="ARBA" id="ARBA00007277"/>
    </source>
</evidence>
<comment type="caution">
    <text evidence="9">The sequence shown here is derived from an EMBL/GenBank/DDBJ whole genome shotgun (WGS) entry which is preliminary data.</text>
</comment>
<accession>S8CQT8</accession>
<keyword evidence="5" id="KW-0378">Hydrolase</keyword>
<dbReference type="FunFam" id="3.20.20.190:FF:000013">
    <property type="entry name" value="Glycerophosphodiester phosphodiesterase GDPDL3"/>
    <property type="match status" value="1"/>
</dbReference>
<evidence type="ECO:0000256" key="2">
    <source>
        <dbReference type="ARBA" id="ARBA00012247"/>
    </source>
</evidence>
<dbReference type="PROSITE" id="PS51704">
    <property type="entry name" value="GP_PDE"/>
    <property type="match status" value="2"/>
</dbReference>
<evidence type="ECO:0000256" key="7">
    <source>
        <dbReference type="ARBA" id="ARBA00047512"/>
    </source>
</evidence>
<dbReference type="PANTHER" id="PTHR43620">
    <property type="entry name" value="GLYCEROPHOSPHORYL DIESTER PHOSPHODIESTERASE"/>
    <property type="match status" value="1"/>
</dbReference>
<evidence type="ECO:0000256" key="5">
    <source>
        <dbReference type="ARBA" id="ARBA00022801"/>
    </source>
</evidence>
<protein>
    <recommendedName>
        <fullName evidence="2">glycerophosphodiester phosphodiesterase</fullName>
        <ecNumber evidence="2">3.1.4.46</ecNumber>
    </recommendedName>
</protein>
<dbReference type="CDD" id="cd08603">
    <property type="entry name" value="GDPD_SHV3_repeat_1"/>
    <property type="match status" value="1"/>
</dbReference>
<dbReference type="Proteomes" id="UP000015453">
    <property type="component" value="Unassembled WGS sequence"/>
</dbReference>
<comment type="similarity">
    <text evidence="1">Belongs to the glycerophosphoryl diester phosphodiesterase family.</text>
</comment>
<dbReference type="FunFam" id="3.20.20.190:FF:000011">
    <property type="entry name" value="Glycerophosphodiester phosphodiesterase GDPDL3"/>
    <property type="match status" value="1"/>
</dbReference>
<dbReference type="EC" id="3.1.4.46" evidence="2"/>
<dbReference type="SUPFAM" id="SSF51695">
    <property type="entry name" value="PLC-like phosphodiesterases"/>
    <property type="match status" value="2"/>
</dbReference>
<keyword evidence="3" id="KW-0732">Signal</keyword>
<dbReference type="Pfam" id="PF03009">
    <property type="entry name" value="GDPD"/>
    <property type="match status" value="2"/>
</dbReference>
<organism evidence="9 10">
    <name type="scientific">Genlisea aurea</name>
    <dbReference type="NCBI Taxonomy" id="192259"/>
    <lineage>
        <taxon>Eukaryota</taxon>
        <taxon>Viridiplantae</taxon>
        <taxon>Streptophyta</taxon>
        <taxon>Embryophyta</taxon>
        <taxon>Tracheophyta</taxon>
        <taxon>Spermatophyta</taxon>
        <taxon>Magnoliopsida</taxon>
        <taxon>eudicotyledons</taxon>
        <taxon>Gunneridae</taxon>
        <taxon>Pentapetalae</taxon>
        <taxon>asterids</taxon>
        <taxon>lamiids</taxon>
        <taxon>Lamiales</taxon>
        <taxon>Lentibulariaceae</taxon>
        <taxon>Genlisea</taxon>
    </lineage>
</organism>
<keyword evidence="4" id="KW-0319">Glycerol metabolism</keyword>
<proteinExistence type="inferred from homology"/>
<comment type="catalytic activity">
    <reaction evidence="7">
        <text>a sn-glycero-3-phosphodiester + H2O = an alcohol + sn-glycerol 3-phosphate + H(+)</text>
        <dbReference type="Rhea" id="RHEA:12969"/>
        <dbReference type="ChEBI" id="CHEBI:15377"/>
        <dbReference type="ChEBI" id="CHEBI:15378"/>
        <dbReference type="ChEBI" id="CHEBI:30879"/>
        <dbReference type="ChEBI" id="CHEBI:57597"/>
        <dbReference type="ChEBI" id="CHEBI:83408"/>
        <dbReference type="EC" id="3.1.4.46"/>
    </reaction>
</comment>
<gene>
    <name evidence="9" type="ORF">M569_05630</name>
</gene>
<keyword evidence="6" id="KW-0325">Glycoprotein</keyword>
<dbReference type="PANTHER" id="PTHR43620:SF7">
    <property type="entry name" value="GLYCEROPHOSPHODIESTER PHOSPHODIESTERASE GDPD5-RELATED"/>
    <property type="match status" value="1"/>
</dbReference>
<evidence type="ECO:0000256" key="6">
    <source>
        <dbReference type="ARBA" id="ARBA00023180"/>
    </source>
</evidence>
<feature type="domain" description="GP-PDE" evidence="8">
    <location>
        <begin position="318"/>
        <end position="620"/>
    </location>
</feature>
<dbReference type="GO" id="GO:0006629">
    <property type="term" value="P:lipid metabolic process"/>
    <property type="evidence" value="ECO:0007669"/>
    <property type="project" value="InterPro"/>
</dbReference>
<evidence type="ECO:0000256" key="4">
    <source>
        <dbReference type="ARBA" id="ARBA00022798"/>
    </source>
</evidence>